<proteinExistence type="predicted"/>
<accession>A0A4Y2TC15</accession>
<dbReference type="EMBL" id="BGPR01027363">
    <property type="protein sequence ID" value="GBN97791.1"/>
    <property type="molecule type" value="Genomic_DNA"/>
</dbReference>
<organism evidence="1 2">
    <name type="scientific">Araneus ventricosus</name>
    <name type="common">Orbweaver spider</name>
    <name type="synonym">Epeira ventricosa</name>
    <dbReference type="NCBI Taxonomy" id="182803"/>
    <lineage>
        <taxon>Eukaryota</taxon>
        <taxon>Metazoa</taxon>
        <taxon>Ecdysozoa</taxon>
        <taxon>Arthropoda</taxon>
        <taxon>Chelicerata</taxon>
        <taxon>Arachnida</taxon>
        <taxon>Araneae</taxon>
        <taxon>Araneomorphae</taxon>
        <taxon>Entelegynae</taxon>
        <taxon>Araneoidea</taxon>
        <taxon>Araneidae</taxon>
        <taxon>Araneus</taxon>
    </lineage>
</organism>
<dbReference type="Proteomes" id="UP000499080">
    <property type="component" value="Unassembled WGS sequence"/>
</dbReference>
<sequence length="85" mass="9581">MTKTTSKPAPFSKFQRHTSGRAFGLDEFTTQQARLYGCFMVESGFELGTRCSQSGESTTRPLRPYIKDLSQLDFAVQVTHTWAVI</sequence>
<keyword evidence="2" id="KW-1185">Reference proteome</keyword>
<comment type="caution">
    <text evidence="1">The sequence shown here is derived from an EMBL/GenBank/DDBJ whole genome shotgun (WGS) entry which is preliminary data.</text>
</comment>
<gene>
    <name evidence="1" type="ORF">AVEN_450_1</name>
</gene>
<dbReference type="AlphaFoldDB" id="A0A4Y2TC15"/>
<protein>
    <submittedName>
        <fullName evidence="1">Uncharacterized protein</fullName>
    </submittedName>
</protein>
<name>A0A4Y2TC15_ARAVE</name>
<evidence type="ECO:0000313" key="1">
    <source>
        <dbReference type="EMBL" id="GBN97791.1"/>
    </source>
</evidence>
<reference evidence="1 2" key="1">
    <citation type="journal article" date="2019" name="Sci. Rep.">
        <title>Orb-weaving spider Araneus ventricosus genome elucidates the spidroin gene catalogue.</title>
        <authorList>
            <person name="Kono N."/>
            <person name="Nakamura H."/>
            <person name="Ohtoshi R."/>
            <person name="Moran D.A.P."/>
            <person name="Shinohara A."/>
            <person name="Yoshida Y."/>
            <person name="Fujiwara M."/>
            <person name="Mori M."/>
            <person name="Tomita M."/>
            <person name="Arakawa K."/>
        </authorList>
    </citation>
    <scope>NUCLEOTIDE SEQUENCE [LARGE SCALE GENOMIC DNA]</scope>
</reference>
<evidence type="ECO:0000313" key="2">
    <source>
        <dbReference type="Proteomes" id="UP000499080"/>
    </source>
</evidence>